<evidence type="ECO:0000313" key="4">
    <source>
        <dbReference type="EMBL" id="KAK7007326.1"/>
    </source>
</evidence>
<dbReference type="Proteomes" id="UP001362999">
    <property type="component" value="Unassembled WGS sequence"/>
</dbReference>
<dbReference type="PANTHER" id="PTHR10366">
    <property type="entry name" value="NAD DEPENDENT EPIMERASE/DEHYDRATASE"/>
    <property type="match status" value="1"/>
</dbReference>
<accession>A0AAW0ADH7</accession>
<dbReference type="Gene3D" id="3.40.50.720">
    <property type="entry name" value="NAD(P)-binding Rossmann-like Domain"/>
    <property type="match status" value="1"/>
</dbReference>
<dbReference type="InterPro" id="IPR036291">
    <property type="entry name" value="NAD(P)-bd_dom_sf"/>
</dbReference>
<dbReference type="AlphaFoldDB" id="A0AAW0ADH7"/>
<evidence type="ECO:0000256" key="3">
    <source>
        <dbReference type="SAM" id="MobiDB-lite"/>
    </source>
</evidence>
<reference evidence="4 5" key="1">
    <citation type="journal article" date="2024" name="J Genomics">
        <title>Draft genome sequencing and assembly of Favolaschia claudopus CIRM-BRFM 2984 isolated from oak limbs.</title>
        <authorList>
            <person name="Navarro D."/>
            <person name="Drula E."/>
            <person name="Chaduli D."/>
            <person name="Cazenave R."/>
            <person name="Ahrendt S."/>
            <person name="Wang J."/>
            <person name="Lipzen A."/>
            <person name="Daum C."/>
            <person name="Barry K."/>
            <person name="Grigoriev I.V."/>
            <person name="Favel A."/>
            <person name="Rosso M.N."/>
            <person name="Martin F."/>
        </authorList>
    </citation>
    <scope>NUCLEOTIDE SEQUENCE [LARGE SCALE GENOMIC DNA]</scope>
    <source>
        <strain evidence="4 5">CIRM-BRFM 2984</strain>
    </source>
</reference>
<comment type="caution">
    <text evidence="4">The sequence shown here is derived from an EMBL/GenBank/DDBJ whole genome shotgun (WGS) entry which is preliminary data.</text>
</comment>
<evidence type="ECO:0000256" key="1">
    <source>
        <dbReference type="ARBA" id="ARBA00023002"/>
    </source>
</evidence>
<keyword evidence="5" id="KW-1185">Reference proteome</keyword>
<evidence type="ECO:0000256" key="2">
    <source>
        <dbReference type="ARBA" id="ARBA00023445"/>
    </source>
</evidence>
<protein>
    <submittedName>
        <fullName evidence="4">Uncharacterized protein</fullName>
    </submittedName>
</protein>
<dbReference type="InterPro" id="IPR050425">
    <property type="entry name" value="NAD(P)_dehydrat-like"/>
</dbReference>
<feature type="region of interest" description="Disordered" evidence="3">
    <location>
        <begin position="132"/>
        <end position="154"/>
    </location>
</feature>
<sequence length="154" mass="16877">MGNIRSSASISPAIFLEADWNDQAVKETLAERAAWDFHYKHKAEVAWDVVALNPLMVFGPIIHEVSSPHAQNTSSQTMYDVFTKEGSAVGSRSWVDVRDITLAHVLGCRRRRWAGRGSSSLRECFRSRICSTPPPSSKHLKGTPGAGKDAVGKA</sequence>
<keyword evidence="1" id="KW-0560">Oxidoreductase</keyword>
<proteinExistence type="inferred from homology"/>
<organism evidence="4 5">
    <name type="scientific">Favolaschia claudopus</name>
    <dbReference type="NCBI Taxonomy" id="2862362"/>
    <lineage>
        <taxon>Eukaryota</taxon>
        <taxon>Fungi</taxon>
        <taxon>Dikarya</taxon>
        <taxon>Basidiomycota</taxon>
        <taxon>Agaricomycotina</taxon>
        <taxon>Agaricomycetes</taxon>
        <taxon>Agaricomycetidae</taxon>
        <taxon>Agaricales</taxon>
        <taxon>Marasmiineae</taxon>
        <taxon>Mycenaceae</taxon>
        <taxon>Favolaschia</taxon>
    </lineage>
</organism>
<name>A0AAW0ADH7_9AGAR</name>
<dbReference type="SUPFAM" id="SSF51735">
    <property type="entry name" value="NAD(P)-binding Rossmann-fold domains"/>
    <property type="match status" value="1"/>
</dbReference>
<dbReference type="EMBL" id="JAWWNJ010000071">
    <property type="protein sequence ID" value="KAK7007326.1"/>
    <property type="molecule type" value="Genomic_DNA"/>
</dbReference>
<evidence type="ECO:0000313" key="5">
    <source>
        <dbReference type="Proteomes" id="UP001362999"/>
    </source>
</evidence>
<comment type="similarity">
    <text evidence="2">Belongs to the NAD(P)-dependent epimerase/dehydratase family. Dihydroflavonol-4-reductase subfamily.</text>
</comment>
<dbReference type="GO" id="GO:0016616">
    <property type="term" value="F:oxidoreductase activity, acting on the CH-OH group of donors, NAD or NADP as acceptor"/>
    <property type="evidence" value="ECO:0007669"/>
    <property type="project" value="TreeGrafter"/>
</dbReference>
<gene>
    <name evidence="4" type="ORF">R3P38DRAFT_3212309</name>
</gene>
<dbReference type="PANTHER" id="PTHR10366:SF564">
    <property type="entry name" value="STEROL-4-ALPHA-CARBOXYLATE 3-DEHYDROGENASE, DECARBOXYLATING"/>
    <property type="match status" value="1"/>
</dbReference>